<dbReference type="RefSeq" id="WP_054877075.1">
    <property type="nucleotide sequence ID" value="NZ_LKET01000068.1"/>
</dbReference>
<gene>
    <name evidence="1" type="ORF">OXPF_41410</name>
</gene>
<accession>A0A0P8Y7B2</accession>
<name>A0A0P8Y7B2_9CLOT</name>
<evidence type="ECO:0000313" key="1">
    <source>
        <dbReference type="EMBL" id="KPU42356.1"/>
    </source>
</evidence>
<protein>
    <submittedName>
        <fullName evidence="1">Uncharacterized protein</fullName>
    </submittedName>
</protein>
<reference evidence="1 2" key="1">
    <citation type="submission" date="2015-09" db="EMBL/GenBank/DDBJ databases">
        <title>Genome sequence of Oxobacter pfennigii DSM 3222.</title>
        <authorList>
            <person name="Poehlein A."/>
            <person name="Bengelsdorf F.R."/>
            <person name="Schiel-Bengelsdorf B."/>
            <person name="Duerre P."/>
            <person name="Daniel R."/>
        </authorList>
    </citation>
    <scope>NUCLEOTIDE SEQUENCE [LARGE SCALE GENOMIC DNA]</scope>
    <source>
        <strain evidence="1 2">DSM 3222</strain>
    </source>
</reference>
<proteinExistence type="predicted"/>
<organism evidence="1 2">
    <name type="scientific">Oxobacter pfennigii</name>
    <dbReference type="NCBI Taxonomy" id="36849"/>
    <lineage>
        <taxon>Bacteria</taxon>
        <taxon>Bacillati</taxon>
        <taxon>Bacillota</taxon>
        <taxon>Clostridia</taxon>
        <taxon>Eubacteriales</taxon>
        <taxon>Clostridiaceae</taxon>
        <taxon>Oxobacter</taxon>
    </lineage>
</organism>
<sequence>MAGGNVGNITARANVASCRCSRGGSCVCDNFQTNEIGVNNGRNLTATEDVSDIAANNNTTNAANNTNSNAGNYNLDAFFSQIY</sequence>
<evidence type="ECO:0000313" key="2">
    <source>
        <dbReference type="Proteomes" id="UP000050326"/>
    </source>
</evidence>
<dbReference type="STRING" id="36849.OXPF_41410"/>
<comment type="caution">
    <text evidence="1">The sequence shown here is derived from an EMBL/GenBank/DDBJ whole genome shotgun (WGS) entry which is preliminary data.</text>
</comment>
<dbReference type="Proteomes" id="UP000050326">
    <property type="component" value="Unassembled WGS sequence"/>
</dbReference>
<dbReference type="AlphaFoldDB" id="A0A0P8Y7B2"/>
<dbReference type="EMBL" id="LKET01000068">
    <property type="protein sequence ID" value="KPU42356.1"/>
    <property type="molecule type" value="Genomic_DNA"/>
</dbReference>
<keyword evidence="2" id="KW-1185">Reference proteome</keyword>